<dbReference type="Gene3D" id="3.40.50.720">
    <property type="entry name" value="NAD(P)-binding Rossmann-like Domain"/>
    <property type="match status" value="1"/>
</dbReference>
<dbReference type="AlphaFoldDB" id="A0A4S4LH88"/>
<keyword evidence="2" id="KW-0560">Oxidoreductase</keyword>
<dbReference type="Pfam" id="PF00106">
    <property type="entry name" value="adh_short"/>
    <property type="match status" value="1"/>
</dbReference>
<organism evidence="4 5">
    <name type="scientific">Bondarzewia mesenterica</name>
    <dbReference type="NCBI Taxonomy" id="1095465"/>
    <lineage>
        <taxon>Eukaryota</taxon>
        <taxon>Fungi</taxon>
        <taxon>Dikarya</taxon>
        <taxon>Basidiomycota</taxon>
        <taxon>Agaricomycotina</taxon>
        <taxon>Agaricomycetes</taxon>
        <taxon>Russulales</taxon>
        <taxon>Bondarzewiaceae</taxon>
        <taxon>Bondarzewia</taxon>
    </lineage>
</organism>
<evidence type="ECO:0000256" key="1">
    <source>
        <dbReference type="ARBA" id="ARBA00006484"/>
    </source>
</evidence>
<dbReference type="InterPro" id="IPR051911">
    <property type="entry name" value="SDR_oxidoreductase"/>
</dbReference>
<dbReference type="OrthoDB" id="1274115at2759"/>
<dbReference type="EMBL" id="SGPL01000524">
    <property type="protein sequence ID" value="THH11249.1"/>
    <property type="molecule type" value="Genomic_DNA"/>
</dbReference>
<dbReference type="GO" id="GO:0016491">
    <property type="term" value="F:oxidoreductase activity"/>
    <property type="evidence" value="ECO:0007669"/>
    <property type="project" value="UniProtKB-KW"/>
</dbReference>
<evidence type="ECO:0000256" key="3">
    <source>
        <dbReference type="RuleBase" id="RU000363"/>
    </source>
</evidence>
<evidence type="ECO:0000313" key="5">
    <source>
        <dbReference type="Proteomes" id="UP000310158"/>
    </source>
</evidence>
<dbReference type="SUPFAM" id="SSF51735">
    <property type="entry name" value="NAD(P)-binding Rossmann-fold domains"/>
    <property type="match status" value="1"/>
</dbReference>
<keyword evidence="5" id="KW-1185">Reference proteome</keyword>
<proteinExistence type="inferred from homology"/>
<accession>A0A4S4LH88</accession>
<protein>
    <recommendedName>
        <fullName evidence="6">NAD(P)-binding protein</fullName>
    </recommendedName>
</protein>
<dbReference type="InterPro" id="IPR002347">
    <property type="entry name" value="SDR_fam"/>
</dbReference>
<comment type="caution">
    <text evidence="4">The sequence shown here is derived from an EMBL/GenBank/DDBJ whole genome shotgun (WGS) entry which is preliminary data.</text>
</comment>
<dbReference type="Proteomes" id="UP000310158">
    <property type="component" value="Unassembled WGS sequence"/>
</dbReference>
<dbReference type="InterPro" id="IPR036291">
    <property type="entry name" value="NAD(P)-bd_dom_sf"/>
</dbReference>
<reference evidence="4 5" key="1">
    <citation type="submission" date="2019-02" db="EMBL/GenBank/DDBJ databases">
        <title>Genome sequencing of the rare red list fungi Bondarzewia mesenterica.</title>
        <authorList>
            <person name="Buettner E."/>
            <person name="Kellner H."/>
        </authorList>
    </citation>
    <scope>NUCLEOTIDE SEQUENCE [LARGE SCALE GENOMIC DNA]</scope>
    <source>
        <strain evidence="4 5">DSM 108281</strain>
    </source>
</reference>
<evidence type="ECO:0008006" key="6">
    <source>
        <dbReference type="Google" id="ProtNLM"/>
    </source>
</evidence>
<dbReference type="PANTHER" id="PTHR43976:SF16">
    <property type="entry name" value="SHORT-CHAIN DEHYDROGENASE_REDUCTASE FAMILY PROTEIN"/>
    <property type="match status" value="1"/>
</dbReference>
<comment type="similarity">
    <text evidence="1 3">Belongs to the short-chain dehydrogenases/reductases (SDR) family.</text>
</comment>
<evidence type="ECO:0000256" key="2">
    <source>
        <dbReference type="ARBA" id="ARBA00023002"/>
    </source>
</evidence>
<name>A0A4S4LH88_9AGAM</name>
<evidence type="ECO:0000313" key="4">
    <source>
        <dbReference type="EMBL" id="THH11249.1"/>
    </source>
</evidence>
<dbReference type="PRINTS" id="PR00081">
    <property type="entry name" value="GDHRDH"/>
</dbReference>
<sequence>MTNYENTRVWLSSNERVVATLRNTSALAELQGKYRPEQLAVLPLDVTNTAQIDETFKFIETTFHRLDVVVNNAGYGLSGEIEGTPDAEARKQIEVLFWGPVNITKKRMFRDVNPAGLGGRVLNVSSTGGYAANMMLAFYSAGKFALEGFTEAFNREMPPEWNIKAIVIQPGGFPTNWRGSGMTVLPLHPAYDENSPSHQLRRMTKNYSPIGDVNKPAKAIIRVADTEDFRTLTCQSLNPHAPPKRNMPLTRRAARLALDQLCIYLQPILYELLAL</sequence>
<dbReference type="PANTHER" id="PTHR43976">
    <property type="entry name" value="SHORT CHAIN DEHYDROGENASE"/>
    <property type="match status" value="1"/>
</dbReference>
<gene>
    <name evidence="4" type="ORF">EW146_g8104</name>
</gene>
<dbReference type="PRINTS" id="PR00080">
    <property type="entry name" value="SDRFAMILY"/>
</dbReference>